<dbReference type="Gene3D" id="2.30.180.10">
    <property type="entry name" value="FAS1 domain"/>
    <property type="match status" value="1"/>
</dbReference>
<dbReference type="PROSITE" id="PS50213">
    <property type="entry name" value="FAS1"/>
    <property type="match status" value="1"/>
</dbReference>
<dbReference type="EMBL" id="VAUV01000016">
    <property type="protein sequence ID" value="TLD69106.1"/>
    <property type="molecule type" value="Genomic_DNA"/>
</dbReference>
<sequence length="158" mass="16415">MIKKLITLSVVALSFGGMAFAADDIVDTAKSAGVFKTLTAALDAADKTSMLKEEGPYTVFAPSDEAFAKLPAGTVEDLLKPENKEKLGKILAYHVLAGKVMAADVKTMMAKTANGAELDIKVSDAGVMVNNAKVVQADVKASNGVIHVIDAVLLPPAN</sequence>
<organism evidence="3 4">
    <name type="scientific">Phragmitibacter flavus</name>
    <dbReference type="NCBI Taxonomy" id="2576071"/>
    <lineage>
        <taxon>Bacteria</taxon>
        <taxon>Pseudomonadati</taxon>
        <taxon>Verrucomicrobiota</taxon>
        <taxon>Verrucomicrobiia</taxon>
        <taxon>Verrucomicrobiales</taxon>
        <taxon>Verrucomicrobiaceae</taxon>
        <taxon>Phragmitibacter</taxon>
    </lineage>
</organism>
<dbReference type="AlphaFoldDB" id="A0A5R8K9Y8"/>
<evidence type="ECO:0000313" key="3">
    <source>
        <dbReference type="EMBL" id="TLD69106.1"/>
    </source>
</evidence>
<dbReference type="FunFam" id="2.30.180.10:FF:000019">
    <property type="entry name" value="Cell surface lipoprotein"/>
    <property type="match status" value="1"/>
</dbReference>
<dbReference type="OrthoDB" id="9800666at2"/>
<dbReference type="SUPFAM" id="SSF82153">
    <property type="entry name" value="FAS1 domain"/>
    <property type="match status" value="1"/>
</dbReference>
<proteinExistence type="predicted"/>
<dbReference type="PANTHER" id="PTHR10900">
    <property type="entry name" value="PERIOSTIN-RELATED"/>
    <property type="match status" value="1"/>
</dbReference>
<keyword evidence="1" id="KW-0732">Signal</keyword>
<name>A0A5R8K9Y8_9BACT</name>
<evidence type="ECO:0000259" key="2">
    <source>
        <dbReference type="PROSITE" id="PS50213"/>
    </source>
</evidence>
<dbReference type="Proteomes" id="UP000306196">
    <property type="component" value="Unassembled WGS sequence"/>
</dbReference>
<evidence type="ECO:0000313" key="4">
    <source>
        <dbReference type="Proteomes" id="UP000306196"/>
    </source>
</evidence>
<protein>
    <submittedName>
        <fullName evidence="3">Fasciclin domain-containing protein</fullName>
    </submittedName>
</protein>
<evidence type="ECO:0000256" key="1">
    <source>
        <dbReference type="SAM" id="SignalP"/>
    </source>
</evidence>
<dbReference type="InterPro" id="IPR036378">
    <property type="entry name" value="FAS1_dom_sf"/>
</dbReference>
<feature type="chain" id="PRO_5024458064" evidence="1">
    <location>
        <begin position="22"/>
        <end position="158"/>
    </location>
</feature>
<dbReference type="PANTHER" id="PTHR10900:SF77">
    <property type="entry name" value="FI19380P1"/>
    <property type="match status" value="1"/>
</dbReference>
<keyword evidence="4" id="KW-1185">Reference proteome</keyword>
<reference evidence="3 4" key="1">
    <citation type="submission" date="2019-05" db="EMBL/GenBank/DDBJ databases">
        <title>Verrucobacter flavum gen. nov., sp. nov. a new member of the family Verrucomicrobiaceae.</title>
        <authorList>
            <person name="Szuroczki S."/>
            <person name="Abbaszade G."/>
            <person name="Szabo A."/>
            <person name="Felfoldi T."/>
            <person name="Schumann P."/>
            <person name="Boka K."/>
            <person name="Keki Z."/>
            <person name="Toumi M."/>
            <person name="Toth E."/>
        </authorList>
    </citation>
    <scope>NUCLEOTIDE SEQUENCE [LARGE SCALE GENOMIC DNA]</scope>
    <source>
        <strain evidence="3 4">MG-N-17</strain>
    </source>
</reference>
<comment type="caution">
    <text evidence="3">The sequence shown here is derived from an EMBL/GenBank/DDBJ whole genome shotgun (WGS) entry which is preliminary data.</text>
</comment>
<dbReference type="InterPro" id="IPR000782">
    <property type="entry name" value="FAS1_domain"/>
</dbReference>
<dbReference type="Pfam" id="PF02469">
    <property type="entry name" value="Fasciclin"/>
    <property type="match status" value="1"/>
</dbReference>
<gene>
    <name evidence="3" type="ORF">FEM03_19680</name>
</gene>
<accession>A0A5R8K9Y8</accession>
<dbReference type="InterPro" id="IPR050904">
    <property type="entry name" value="Adhesion/Biosynth-related"/>
</dbReference>
<feature type="domain" description="FAS1" evidence="2">
    <location>
        <begin position="22"/>
        <end position="153"/>
    </location>
</feature>
<dbReference type="SMART" id="SM00554">
    <property type="entry name" value="FAS1"/>
    <property type="match status" value="1"/>
</dbReference>
<feature type="signal peptide" evidence="1">
    <location>
        <begin position="1"/>
        <end position="21"/>
    </location>
</feature>